<comment type="caution">
    <text evidence="13">The sequence shown here is derived from an EMBL/GenBank/DDBJ whole genome shotgun (WGS) entry which is preliminary data.</text>
</comment>
<accession>A0A554W563</accession>
<reference evidence="13 14" key="1">
    <citation type="submission" date="2019-07" db="EMBL/GenBank/DDBJ databases">
        <title>Tepidimonas alkaliphilus YIM 72238 draft genome.</title>
        <authorList>
            <person name="Da Costa M.S."/>
            <person name="Froufe H.J.C."/>
            <person name="Egas C."/>
            <person name="Albuquerque L."/>
        </authorList>
    </citation>
    <scope>NUCLEOTIDE SEQUENCE [LARGE SCALE GENOMIC DNA]</scope>
    <source>
        <strain evidence="13 14">YIM 72238</strain>
    </source>
</reference>
<comment type="pathway">
    <text evidence="10">Lipid metabolism; fatty acid biosynthesis.</text>
</comment>
<sequence>MPLYARITGTGGHLPARRLTNDEMAALLAQRGLQTSDAWIVERTGIRARHFAADGEMASDLALQASLKALAAAGRQPHEVDLIVLATSTPDMVFPSTATILQRKLHEAALAAGGQGPIGAAALDVQAVCTGFIYALTVADALIRTGGARRALVVGAEVFSRILNFDDRTTCVLFGDGAGAVVLEAVEHDGAGPGVLATDIHADGRHTGILCVPGTVAGGQVLGEPLLRMDGQAVFKLAVGVLEETARAALAKAGKAEADVDWLIPHQANIRIMYSTARKLKLPLERVVVTVDQHGNTSAASIPLALDHAVRAGWIQPGQLLLLEGVGGGFTWGSALVRY</sequence>
<evidence type="ECO:0000259" key="12">
    <source>
        <dbReference type="Pfam" id="PF08545"/>
    </source>
</evidence>
<keyword evidence="3 10" id="KW-0444">Lipid biosynthesis</keyword>
<protein>
    <recommendedName>
        <fullName evidence="10">Beta-ketoacyl-[acyl-carrier-protein] synthase III</fullName>
        <shortName evidence="10">Beta-ketoacyl-ACP synthase III</shortName>
        <shortName evidence="10">KAS III</shortName>
        <ecNumber evidence="10">2.3.1.180</ecNumber>
    </recommendedName>
    <alternativeName>
        <fullName evidence="10">3-oxoacyl-[acyl-carrier-protein] synthase 3</fullName>
    </alternativeName>
    <alternativeName>
        <fullName evidence="10">3-oxoacyl-[acyl-carrier-protein] synthase III</fullName>
    </alternativeName>
</protein>
<dbReference type="InterPro" id="IPR016039">
    <property type="entry name" value="Thiolase-like"/>
</dbReference>
<evidence type="ECO:0000256" key="6">
    <source>
        <dbReference type="ARBA" id="ARBA00023098"/>
    </source>
</evidence>
<evidence type="ECO:0000256" key="9">
    <source>
        <dbReference type="ARBA" id="ARBA00023315"/>
    </source>
</evidence>
<evidence type="ECO:0000256" key="2">
    <source>
        <dbReference type="ARBA" id="ARBA00022490"/>
    </source>
</evidence>
<comment type="function">
    <text evidence="10">Catalyzes the condensation reaction of fatty acid synthesis by the addition to an acyl acceptor of two carbons from malonyl-ACP. Catalyzes the first condensation reaction which initiates fatty acid synthesis and may therefore play a role in governing the total rate of fatty acid production. Possesses both acetoacetyl-ACP synthase and acetyl transacylase activities. Its substrate specificity determines the biosynthesis of branched-chain and/or straight-chain of fatty acids.</text>
</comment>
<evidence type="ECO:0000256" key="7">
    <source>
        <dbReference type="ARBA" id="ARBA00023160"/>
    </source>
</evidence>
<name>A0A554W563_9BURK</name>
<dbReference type="OrthoDB" id="9815506at2"/>
<dbReference type="UniPathway" id="UPA00094"/>
<dbReference type="GO" id="GO:0004315">
    <property type="term" value="F:3-oxoacyl-[acyl-carrier-protein] synthase activity"/>
    <property type="evidence" value="ECO:0007669"/>
    <property type="project" value="InterPro"/>
</dbReference>
<keyword evidence="6 10" id="KW-0443">Lipid metabolism</keyword>
<dbReference type="SUPFAM" id="SSF53901">
    <property type="entry name" value="Thiolase-like"/>
    <property type="match status" value="1"/>
</dbReference>
<evidence type="ECO:0000313" key="13">
    <source>
        <dbReference type="EMBL" id="TSE18712.1"/>
    </source>
</evidence>
<keyword evidence="9 10" id="KW-0012">Acyltransferase</keyword>
<dbReference type="HAMAP" id="MF_01815">
    <property type="entry name" value="FabH"/>
    <property type="match status" value="1"/>
</dbReference>
<dbReference type="CDD" id="cd00830">
    <property type="entry name" value="KAS_III"/>
    <property type="match status" value="1"/>
</dbReference>
<comment type="domain">
    <text evidence="10">The last Arg residue of the ACP-binding site is essential for the weak association between ACP/AcpP and FabH.</text>
</comment>
<dbReference type="NCBIfam" id="NF006829">
    <property type="entry name" value="PRK09352.1"/>
    <property type="match status" value="1"/>
</dbReference>
<dbReference type="InterPro" id="IPR013747">
    <property type="entry name" value="ACP_syn_III_C"/>
</dbReference>
<evidence type="ECO:0000256" key="10">
    <source>
        <dbReference type="HAMAP-Rule" id="MF_01815"/>
    </source>
</evidence>
<keyword evidence="2 10" id="KW-0963">Cytoplasm</keyword>
<feature type="active site" evidence="10">
    <location>
        <position position="129"/>
    </location>
</feature>
<dbReference type="GO" id="GO:0033818">
    <property type="term" value="F:beta-ketoacyl-acyl-carrier-protein synthase III activity"/>
    <property type="evidence" value="ECO:0007669"/>
    <property type="project" value="UniProtKB-UniRule"/>
</dbReference>
<feature type="domain" description="Beta-ketoacyl-[acyl-carrier-protein] synthase III N-terminal" evidence="12">
    <location>
        <begin position="123"/>
        <end position="204"/>
    </location>
</feature>
<dbReference type="InterPro" id="IPR004655">
    <property type="entry name" value="FabH"/>
</dbReference>
<gene>
    <name evidence="10 13" type="primary">fabH</name>
    <name evidence="13" type="ORF">Talka_02003</name>
</gene>
<evidence type="ECO:0000256" key="5">
    <source>
        <dbReference type="ARBA" id="ARBA00022832"/>
    </source>
</evidence>
<evidence type="ECO:0000256" key="3">
    <source>
        <dbReference type="ARBA" id="ARBA00022516"/>
    </source>
</evidence>
<dbReference type="AlphaFoldDB" id="A0A554W563"/>
<comment type="subunit">
    <text evidence="10">Homodimer.</text>
</comment>
<dbReference type="GO" id="GO:0005737">
    <property type="term" value="C:cytoplasm"/>
    <property type="evidence" value="ECO:0007669"/>
    <property type="project" value="UniProtKB-SubCell"/>
</dbReference>
<organism evidence="13 14">
    <name type="scientific">Tepidimonas alkaliphilus</name>
    <dbReference type="NCBI Taxonomy" id="2588942"/>
    <lineage>
        <taxon>Bacteria</taxon>
        <taxon>Pseudomonadati</taxon>
        <taxon>Pseudomonadota</taxon>
        <taxon>Betaproteobacteria</taxon>
        <taxon>Burkholderiales</taxon>
        <taxon>Tepidimonas</taxon>
    </lineage>
</organism>
<dbReference type="Pfam" id="PF08541">
    <property type="entry name" value="ACP_syn_III_C"/>
    <property type="match status" value="1"/>
</dbReference>
<feature type="domain" description="Beta-ketoacyl-[acyl-carrier-protein] synthase III C-terminal" evidence="11">
    <location>
        <begin position="250"/>
        <end position="339"/>
    </location>
</feature>
<proteinExistence type="inferred from homology"/>
<comment type="catalytic activity">
    <reaction evidence="10">
        <text>malonyl-[ACP] + acetyl-CoA + H(+) = 3-oxobutanoyl-[ACP] + CO2 + CoA</text>
        <dbReference type="Rhea" id="RHEA:12080"/>
        <dbReference type="Rhea" id="RHEA-COMP:9623"/>
        <dbReference type="Rhea" id="RHEA-COMP:9625"/>
        <dbReference type="ChEBI" id="CHEBI:15378"/>
        <dbReference type="ChEBI" id="CHEBI:16526"/>
        <dbReference type="ChEBI" id="CHEBI:57287"/>
        <dbReference type="ChEBI" id="CHEBI:57288"/>
        <dbReference type="ChEBI" id="CHEBI:78449"/>
        <dbReference type="ChEBI" id="CHEBI:78450"/>
        <dbReference type="EC" id="2.3.1.180"/>
    </reaction>
</comment>
<evidence type="ECO:0000256" key="1">
    <source>
        <dbReference type="ARBA" id="ARBA00008642"/>
    </source>
</evidence>
<feature type="region of interest" description="ACP-binding" evidence="10">
    <location>
        <begin position="267"/>
        <end position="271"/>
    </location>
</feature>
<dbReference type="GO" id="GO:0044550">
    <property type="term" value="P:secondary metabolite biosynthetic process"/>
    <property type="evidence" value="ECO:0007669"/>
    <property type="project" value="TreeGrafter"/>
</dbReference>
<dbReference type="PANTHER" id="PTHR34069">
    <property type="entry name" value="3-OXOACYL-[ACYL-CARRIER-PROTEIN] SYNTHASE 3"/>
    <property type="match status" value="1"/>
</dbReference>
<evidence type="ECO:0000256" key="8">
    <source>
        <dbReference type="ARBA" id="ARBA00023268"/>
    </source>
</evidence>
<feature type="active site" evidence="10">
    <location>
        <position position="266"/>
    </location>
</feature>
<keyword evidence="5 10" id="KW-0276">Fatty acid metabolism</keyword>
<comment type="similarity">
    <text evidence="1 10">Belongs to the thiolase-like superfamily. FabH family.</text>
</comment>
<keyword evidence="14" id="KW-1185">Reference proteome</keyword>
<dbReference type="RefSeq" id="WP_143891193.1">
    <property type="nucleotide sequence ID" value="NZ_VJNB01000011.1"/>
</dbReference>
<feature type="active site" evidence="10">
    <location>
        <position position="296"/>
    </location>
</feature>
<keyword evidence="4 10" id="KW-0808">Transferase</keyword>
<dbReference type="PANTHER" id="PTHR34069:SF2">
    <property type="entry name" value="BETA-KETOACYL-[ACYL-CARRIER-PROTEIN] SYNTHASE III"/>
    <property type="match status" value="1"/>
</dbReference>
<dbReference type="Gene3D" id="3.40.47.10">
    <property type="match status" value="1"/>
</dbReference>
<evidence type="ECO:0000313" key="14">
    <source>
        <dbReference type="Proteomes" id="UP000315736"/>
    </source>
</evidence>
<dbReference type="EC" id="2.3.1.180" evidence="10"/>
<keyword evidence="8 10" id="KW-0511">Multifunctional enzyme</keyword>
<dbReference type="NCBIfam" id="TIGR00747">
    <property type="entry name" value="fabH"/>
    <property type="match status" value="1"/>
</dbReference>
<evidence type="ECO:0000256" key="4">
    <source>
        <dbReference type="ARBA" id="ARBA00022679"/>
    </source>
</evidence>
<comment type="subcellular location">
    <subcellularLocation>
        <location evidence="10">Cytoplasm</location>
    </subcellularLocation>
</comment>
<dbReference type="InterPro" id="IPR013751">
    <property type="entry name" value="ACP_syn_III_N"/>
</dbReference>
<dbReference type="Proteomes" id="UP000315736">
    <property type="component" value="Unassembled WGS sequence"/>
</dbReference>
<keyword evidence="7 10" id="KW-0275">Fatty acid biosynthesis</keyword>
<dbReference type="EMBL" id="VJNB01000011">
    <property type="protein sequence ID" value="TSE18712.1"/>
    <property type="molecule type" value="Genomic_DNA"/>
</dbReference>
<evidence type="ECO:0000259" key="11">
    <source>
        <dbReference type="Pfam" id="PF08541"/>
    </source>
</evidence>
<dbReference type="GO" id="GO:0006633">
    <property type="term" value="P:fatty acid biosynthetic process"/>
    <property type="evidence" value="ECO:0007669"/>
    <property type="project" value="UniProtKB-UniRule"/>
</dbReference>
<dbReference type="Pfam" id="PF08545">
    <property type="entry name" value="ACP_syn_III"/>
    <property type="match status" value="1"/>
</dbReference>